<dbReference type="SUPFAM" id="SSF52768">
    <property type="entry name" value="Arginase/deacetylase"/>
    <property type="match status" value="1"/>
</dbReference>
<dbReference type="STRING" id="381306.AN478_00315"/>
<gene>
    <name evidence="4" type="ORF">SAMN05661077_0033</name>
</gene>
<evidence type="ECO:0000256" key="2">
    <source>
        <dbReference type="ARBA" id="ARBA00022801"/>
    </source>
</evidence>
<dbReference type="InterPro" id="IPR000286">
    <property type="entry name" value="HDACs"/>
</dbReference>
<dbReference type="PATRIC" id="fig|381306.5.peg.2841"/>
<evidence type="ECO:0000256" key="1">
    <source>
        <dbReference type="ARBA" id="ARBA00005947"/>
    </source>
</evidence>
<dbReference type="GO" id="GO:0016787">
    <property type="term" value="F:hydrolase activity"/>
    <property type="evidence" value="ECO:0007669"/>
    <property type="project" value="UniProtKB-KW"/>
</dbReference>
<evidence type="ECO:0000313" key="5">
    <source>
        <dbReference type="Proteomes" id="UP000183104"/>
    </source>
</evidence>
<evidence type="ECO:0000259" key="3">
    <source>
        <dbReference type="Pfam" id="PF00850"/>
    </source>
</evidence>
<dbReference type="AlphaFoldDB" id="A0A0P9CR69"/>
<protein>
    <submittedName>
        <fullName evidence="4">Acetoin utilization protein AcuC</fullName>
    </submittedName>
</protein>
<dbReference type="Pfam" id="PF00850">
    <property type="entry name" value="Hist_deacetyl"/>
    <property type="match status" value="1"/>
</dbReference>
<dbReference type="OrthoDB" id="9808367at2"/>
<organism evidence="4 5">
    <name type="scientific">Thiohalorhabdus denitrificans</name>
    <dbReference type="NCBI Taxonomy" id="381306"/>
    <lineage>
        <taxon>Bacteria</taxon>
        <taxon>Pseudomonadati</taxon>
        <taxon>Pseudomonadota</taxon>
        <taxon>Gammaproteobacteria</taxon>
        <taxon>Thiohalorhabdales</taxon>
        <taxon>Thiohalorhabdaceae</taxon>
        <taxon>Thiohalorhabdus</taxon>
    </lineage>
</organism>
<dbReference type="InterPro" id="IPR037138">
    <property type="entry name" value="His_deacetylse_dom_sf"/>
</dbReference>
<sequence length="391" mass="43208">MEPLTPCRVPASREAVYVGFAHYDRDGYALDHPLLDIPRASLTFDLINAYGAFTEDEYLAALPAPPERLLRHHSPGYIDALRESEELGFVRSAARKLYNIGTRENPWFPEIYTLPALMTGCSIRAAEQVLRGRTAFSPTGGMHHTKPDHAHGFGFLNDGVLAIHRLREEGLRVLYVDIDAHHGDGVELAFADDPEVFTLSLHMDTGYAFPFTGGGLADQGGPKGEASCLNVPLPKGTHDADYEYLFTALWPRVLADFVPDAVVLEPGTDIIGGDPLGKLDISTQQFLRIVERIHRDSPRLLVLGGGGYHPLLLARGWAGVWGILSGRDLPEEIPESGRALLAGVEWDLADDEEDERLARSRLDEAVDRPLSPEPDRILEEARRLHPRLRGL</sequence>
<keyword evidence="2" id="KW-0378">Hydrolase</keyword>
<comment type="similarity">
    <text evidence="1">Belongs to the histone deacetylase family.</text>
</comment>
<accession>A0A0P9CR69</accession>
<name>A0A0P9CR69_9GAMM</name>
<proteinExistence type="inferred from homology"/>
<dbReference type="PANTHER" id="PTHR10625:SF10">
    <property type="entry name" value="HISTONE DEACETYLASE HDAC1"/>
    <property type="match status" value="1"/>
</dbReference>
<keyword evidence="5" id="KW-1185">Reference proteome</keyword>
<dbReference type="InterPro" id="IPR023801">
    <property type="entry name" value="His_deacetylse_dom"/>
</dbReference>
<dbReference type="Gene3D" id="3.40.800.20">
    <property type="entry name" value="Histone deacetylase domain"/>
    <property type="match status" value="1"/>
</dbReference>
<dbReference type="PANTHER" id="PTHR10625">
    <property type="entry name" value="HISTONE DEACETYLASE HDAC1-RELATED"/>
    <property type="match status" value="1"/>
</dbReference>
<dbReference type="GO" id="GO:0040029">
    <property type="term" value="P:epigenetic regulation of gene expression"/>
    <property type="evidence" value="ECO:0007669"/>
    <property type="project" value="TreeGrafter"/>
</dbReference>
<dbReference type="GO" id="GO:0004407">
    <property type="term" value="F:histone deacetylase activity"/>
    <property type="evidence" value="ECO:0007669"/>
    <property type="project" value="InterPro"/>
</dbReference>
<evidence type="ECO:0000313" key="4">
    <source>
        <dbReference type="EMBL" id="SCY65275.1"/>
    </source>
</evidence>
<dbReference type="InterPro" id="IPR023696">
    <property type="entry name" value="Ureohydrolase_dom_sf"/>
</dbReference>
<reference evidence="5" key="1">
    <citation type="submission" date="2016-10" db="EMBL/GenBank/DDBJ databases">
        <authorList>
            <person name="Varghese N."/>
        </authorList>
    </citation>
    <scope>NUCLEOTIDE SEQUENCE [LARGE SCALE GENOMIC DNA]</scope>
    <source>
        <strain evidence="5">HL 19</strain>
    </source>
</reference>
<dbReference type="Proteomes" id="UP000183104">
    <property type="component" value="Unassembled WGS sequence"/>
</dbReference>
<dbReference type="PRINTS" id="PR01270">
    <property type="entry name" value="HDASUPER"/>
</dbReference>
<feature type="domain" description="Histone deacetylase" evidence="3">
    <location>
        <begin position="39"/>
        <end position="322"/>
    </location>
</feature>
<dbReference type="PRINTS" id="PR01271">
    <property type="entry name" value="HISDACETLASE"/>
</dbReference>
<dbReference type="RefSeq" id="WP_054964637.1">
    <property type="nucleotide sequence ID" value="NZ_FMUN01000010.1"/>
</dbReference>
<dbReference type="InterPro" id="IPR003084">
    <property type="entry name" value="HDAC_I/II"/>
</dbReference>
<dbReference type="EMBL" id="FMUN01000010">
    <property type="protein sequence ID" value="SCY65275.1"/>
    <property type="molecule type" value="Genomic_DNA"/>
</dbReference>